<organism evidence="1 2">
    <name type="scientific">Sphingobium soli</name>
    <dbReference type="NCBI Taxonomy" id="1591116"/>
    <lineage>
        <taxon>Bacteria</taxon>
        <taxon>Pseudomonadati</taxon>
        <taxon>Pseudomonadota</taxon>
        <taxon>Alphaproteobacteria</taxon>
        <taxon>Sphingomonadales</taxon>
        <taxon>Sphingomonadaceae</taxon>
        <taxon>Sphingobium</taxon>
    </lineage>
</organism>
<name>A0ABS8H549_9SPHN</name>
<dbReference type="Proteomes" id="UP001198830">
    <property type="component" value="Unassembled WGS sequence"/>
</dbReference>
<gene>
    <name evidence="1" type="ORF">LL253_13305</name>
</gene>
<protein>
    <submittedName>
        <fullName evidence="1">Uncharacterized protein</fullName>
    </submittedName>
</protein>
<keyword evidence="2" id="KW-1185">Reference proteome</keyword>
<evidence type="ECO:0000313" key="1">
    <source>
        <dbReference type="EMBL" id="MCC4233664.1"/>
    </source>
</evidence>
<comment type="caution">
    <text evidence="1">The sequence shown here is derived from an EMBL/GenBank/DDBJ whole genome shotgun (WGS) entry which is preliminary data.</text>
</comment>
<evidence type="ECO:0000313" key="2">
    <source>
        <dbReference type="Proteomes" id="UP001198830"/>
    </source>
</evidence>
<proteinExistence type="predicted"/>
<dbReference type="RefSeq" id="WP_228227481.1">
    <property type="nucleotide sequence ID" value="NZ_JAJGNP010000011.1"/>
</dbReference>
<dbReference type="EMBL" id="JAJGNP010000011">
    <property type="protein sequence ID" value="MCC4233664.1"/>
    <property type="molecule type" value="Genomic_DNA"/>
</dbReference>
<accession>A0ABS8H549</accession>
<reference evidence="1 2" key="1">
    <citation type="submission" date="2021-10" db="EMBL/GenBank/DDBJ databases">
        <title>The diversity and Nitrogen Metabolism of Culturable Nitrate-Utilizing Bacteria Within the Oxygen Minimum Zone of the Changjiang (Yangtze River)Estuary.</title>
        <authorList>
            <person name="Zhang D."/>
            <person name="Zheng J."/>
            <person name="Liu S."/>
            <person name="He W."/>
        </authorList>
    </citation>
    <scope>NUCLEOTIDE SEQUENCE [LARGE SCALE GENOMIC DNA]</scope>
    <source>
        <strain evidence="1 2">FXH275-2</strain>
    </source>
</reference>
<sequence>MSSVATQVLATISAPYGTDLSAHELAKLLIDVQSANAFNALVFSFFSEVPPGIQRKFLIEMGVDALAVRKVADQFSRLSGCALPLAT</sequence>